<proteinExistence type="predicted"/>
<dbReference type="OrthoDB" id="7022129at2"/>
<dbReference type="AlphaFoldDB" id="A0A418YGR0"/>
<keyword evidence="2" id="KW-1185">Reference proteome</keyword>
<reference evidence="1 2" key="1">
    <citation type="submission" date="2018-09" db="EMBL/GenBank/DDBJ databases">
        <authorList>
            <person name="Wang F."/>
        </authorList>
    </citation>
    <scope>NUCLEOTIDE SEQUENCE [LARGE SCALE GENOMIC DNA]</scope>
    <source>
        <strain evidence="1 2">PLHSC7-2</strain>
    </source>
</reference>
<dbReference type="EMBL" id="QZCH01000005">
    <property type="protein sequence ID" value="RJG49003.1"/>
    <property type="molecule type" value="Genomic_DNA"/>
</dbReference>
<dbReference type="Proteomes" id="UP000283255">
    <property type="component" value="Unassembled WGS sequence"/>
</dbReference>
<evidence type="ECO:0000313" key="2">
    <source>
        <dbReference type="Proteomes" id="UP000283255"/>
    </source>
</evidence>
<dbReference type="SUPFAM" id="SSF51905">
    <property type="entry name" value="FAD/NAD(P)-binding domain"/>
    <property type="match status" value="1"/>
</dbReference>
<protein>
    <submittedName>
        <fullName evidence="1">FAD-dependent oxidoreductase</fullName>
    </submittedName>
</protein>
<dbReference type="GO" id="GO:0050660">
    <property type="term" value="F:flavin adenine dinucleotide binding"/>
    <property type="evidence" value="ECO:0007669"/>
    <property type="project" value="TreeGrafter"/>
</dbReference>
<dbReference type="InterPro" id="IPR036188">
    <property type="entry name" value="FAD/NAD-bd_sf"/>
</dbReference>
<dbReference type="RefSeq" id="WP_119909934.1">
    <property type="nucleotide sequence ID" value="NZ_QZCH01000005.1"/>
</dbReference>
<gene>
    <name evidence="1" type="ORF">D1Z90_06435</name>
</gene>
<dbReference type="PANTHER" id="PTHR21197:SF0">
    <property type="entry name" value="UDP-GALACTOPYRANOSE MUTASE"/>
    <property type="match status" value="1"/>
</dbReference>
<dbReference type="Pfam" id="PF13450">
    <property type="entry name" value="NAD_binding_8"/>
    <property type="match status" value="1"/>
</dbReference>
<evidence type="ECO:0000313" key="1">
    <source>
        <dbReference type="EMBL" id="RJG49003.1"/>
    </source>
</evidence>
<dbReference type="GO" id="GO:0005829">
    <property type="term" value="C:cytosol"/>
    <property type="evidence" value="ECO:0007669"/>
    <property type="project" value="TreeGrafter"/>
</dbReference>
<dbReference type="GO" id="GO:0008767">
    <property type="term" value="F:UDP-galactopyranose mutase activity"/>
    <property type="evidence" value="ECO:0007669"/>
    <property type="project" value="TreeGrafter"/>
</dbReference>
<name>A0A418YGR0_9GAMM</name>
<reference evidence="1 2" key="2">
    <citation type="submission" date="2019-01" db="EMBL/GenBank/DDBJ databases">
        <title>Motilimonas pumilus sp. nov., isolated from the gut of sea cucumber (Apostichopus japonicus).</title>
        <authorList>
            <person name="Wang F.-Q."/>
            <person name="Ren L.-H."/>
            <person name="Lin Y.-W."/>
            <person name="Sun G.-H."/>
            <person name="Du Z.-J."/>
            <person name="Zhao J.-X."/>
            <person name="Liu X.-J."/>
            <person name="Liu L.-J."/>
        </authorList>
    </citation>
    <scope>NUCLEOTIDE SEQUENCE [LARGE SCALE GENOMIC DNA]</scope>
    <source>
        <strain evidence="1 2">PLHSC7-2</strain>
    </source>
</reference>
<accession>A0A418YGR0</accession>
<dbReference type="PANTHER" id="PTHR21197">
    <property type="entry name" value="UDP-GALACTOPYRANOSE MUTASE"/>
    <property type="match status" value="1"/>
</dbReference>
<comment type="caution">
    <text evidence="1">The sequence shown here is derived from an EMBL/GenBank/DDBJ whole genome shotgun (WGS) entry which is preliminary data.</text>
</comment>
<organism evidence="1 2">
    <name type="scientific">Motilimonas pumila</name>
    <dbReference type="NCBI Taxonomy" id="2303987"/>
    <lineage>
        <taxon>Bacteria</taxon>
        <taxon>Pseudomonadati</taxon>
        <taxon>Pseudomonadota</taxon>
        <taxon>Gammaproteobacteria</taxon>
        <taxon>Alteromonadales</taxon>
        <taxon>Alteromonadales genera incertae sedis</taxon>
        <taxon>Motilimonas</taxon>
    </lineage>
</organism>
<sequence length="443" mass="49179">MTQKSNAVVVGAGVVGLTAAFLLQQKGFEVTLLDSADQPGGLMRSKYSPFGDFDYGTHVGVATGEALLDDFLYQHEQLDLVKFNIGKSGNFYNHQLSEISPFLNLNHLDKDDYQGLALSLLQPQIGAHIHNLEDKFISLYGEAVFHRVIEPVVNKYFGLPAKKISASAYAFFDMNRLVSFDAETTQRLKQVPEYDNCLGFHGATSGADKYYPSSGGIGAWYQALLDKTIACGVKYLGNCQVSAVNTLKSKIVGVQTNLGDFTCQQFIWAVPSPLLGHLLHSKPRVAKPVYRATAIYDFTFDQPLKSDCYYINVHQPDKLSGRITLYQNLDVKAQREGHFQVTVEVLQEAGFDFESRIDDIKLELESIGLIDAKHQCLYESVQPLNQGFPIISTETEQSVVSLNKALLHTFDNLALLGRGNCQGFFMSSLLLQAFEQCNEMEPV</sequence>
<dbReference type="Gene3D" id="3.50.50.60">
    <property type="entry name" value="FAD/NAD(P)-binding domain"/>
    <property type="match status" value="1"/>
</dbReference>